<dbReference type="AlphaFoldDB" id="A0A4R1BY91"/>
<dbReference type="Gene3D" id="1.10.443.10">
    <property type="entry name" value="Intergrase catalytic core"/>
    <property type="match status" value="1"/>
</dbReference>
<dbReference type="InterPro" id="IPR002104">
    <property type="entry name" value="Integrase_catalytic"/>
</dbReference>
<organism evidence="7 8">
    <name type="scientific">Nocardioides jejuensis</name>
    <dbReference type="NCBI Taxonomy" id="2502782"/>
    <lineage>
        <taxon>Bacteria</taxon>
        <taxon>Bacillati</taxon>
        <taxon>Actinomycetota</taxon>
        <taxon>Actinomycetes</taxon>
        <taxon>Propionibacteriales</taxon>
        <taxon>Nocardioidaceae</taxon>
        <taxon>Nocardioides</taxon>
    </lineage>
</organism>
<dbReference type="PROSITE" id="PS51900">
    <property type="entry name" value="CB"/>
    <property type="match status" value="1"/>
</dbReference>
<dbReference type="InterPro" id="IPR011010">
    <property type="entry name" value="DNA_brk_join_enz"/>
</dbReference>
<accession>A0A4R1BY91</accession>
<gene>
    <name evidence="7" type="ORF">EPD65_11875</name>
</gene>
<dbReference type="EMBL" id="SJZJ01000019">
    <property type="protein sequence ID" value="TCJ23054.1"/>
    <property type="molecule type" value="Genomic_DNA"/>
</dbReference>
<comment type="caution">
    <text evidence="7">The sequence shown here is derived from an EMBL/GenBank/DDBJ whole genome shotgun (WGS) entry which is preliminary data.</text>
</comment>
<evidence type="ECO:0000256" key="1">
    <source>
        <dbReference type="ARBA" id="ARBA00023125"/>
    </source>
</evidence>
<dbReference type="GO" id="GO:0003677">
    <property type="term" value="F:DNA binding"/>
    <property type="evidence" value="ECO:0007669"/>
    <property type="project" value="UniProtKB-UniRule"/>
</dbReference>
<protein>
    <submittedName>
        <fullName evidence="7">Site-specific integrase</fullName>
    </submittedName>
</protein>
<reference evidence="7 8" key="1">
    <citation type="submission" date="2019-03" db="EMBL/GenBank/DDBJ databases">
        <authorList>
            <person name="Kim M.K.M."/>
        </authorList>
    </citation>
    <scope>NUCLEOTIDE SEQUENCE [LARGE SCALE GENOMIC DNA]</scope>
    <source>
        <strain evidence="7 8">18JY15-6</strain>
    </source>
</reference>
<dbReference type="PROSITE" id="PS51898">
    <property type="entry name" value="TYR_RECOMBINASE"/>
    <property type="match status" value="1"/>
</dbReference>
<keyword evidence="8" id="KW-1185">Reference proteome</keyword>
<dbReference type="Gene3D" id="1.10.150.130">
    <property type="match status" value="1"/>
</dbReference>
<sequence length="413" mass="45985">MAGATKDSRKKRSDGEGSLYPKHRADCARPLDARGNPKCKCPWVGAVVLGYIDGKPVRRKVQASTRAGAAARLREKQQEFADQQLPAVGKPITVEKWMTYWLTQIAPRKVAAQTIDNSYNCKVRQYIVPLLGHHRLDRLTQEHIEAAWDHLRTKGNPTLEAATPLSDKTVLQTHRILSRALKVAVQRKRLRANPADTNSMDAPTAKDKEMDVFTVEEVRSVLAAAEGERLEARWVIALALGLRQGEALGLRWEDVDLEDNVLRVRVGLQRRKGKGLILGDLKTKGSRRDLALGDKLVRILKAHKKAQTAERLAAGSTWTDSGLVFTQVDGKPIDPSRDSKSWHRLLDKVDVKHIRLHDARHSAATVMLLKGVDQRTVMDTLGHSQISVTAKYQHVVDDIKRSAADAVESALWG</sequence>
<evidence type="ECO:0000259" key="6">
    <source>
        <dbReference type="PROSITE" id="PS51900"/>
    </source>
</evidence>
<feature type="region of interest" description="Disordered" evidence="4">
    <location>
        <begin position="1"/>
        <end position="23"/>
    </location>
</feature>
<dbReference type="GO" id="GO:0015074">
    <property type="term" value="P:DNA integration"/>
    <property type="evidence" value="ECO:0007669"/>
    <property type="project" value="InterPro"/>
</dbReference>
<dbReference type="GO" id="GO:0006310">
    <property type="term" value="P:DNA recombination"/>
    <property type="evidence" value="ECO:0007669"/>
    <property type="project" value="UniProtKB-KW"/>
</dbReference>
<evidence type="ECO:0000256" key="2">
    <source>
        <dbReference type="ARBA" id="ARBA00023172"/>
    </source>
</evidence>
<dbReference type="InterPro" id="IPR010998">
    <property type="entry name" value="Integrase_recombinase_N"/>
</dbReference>
<dbReference type="SUPFAM" id="SSF56349">
    <property type="entry name" value="DNA breaking-rejoining enzymes"/>
    <property type="match status" value="1"/>
</dbReference>
<feature type="domain" description="Tyr recombinase" evidence="5">
    <location>
        <begin position="208"/>
        <end position="405"/>
    </location>
</feature>
<dbReference type="InterPro" id="IPR044068">
    <property type="entry name" value="CB"/>
</dbReference>
<dbReference type="CDD" id="cd01189">
    <property type="entry name" value="INT_ICEBs1_C_like"/>
    <property type="match status" value="1"/>
</dbReference>
<dbReference type="PANTHER" id="PTHR30349">
    <property type="entry name" value="PHAGE INTEGRASE-RELATED"/>
    <property type="match status" value="1"/>
</dbReference>
<evidence type="ECO:0000256" key="4">
    <source>
        <dbReference type="SAM" id="MobiDB-lite"/>
    </source>
</evidence>
<dbReference type="OrthoDB" id="1822491at2"/>
<dbReference type="Pfam" id="PF00589">
    <property type="entry name" value="Phage_integrase"/>
    <property type="match status" value="1"/>
</dbReference>
<name>A0A4R1BY91_9ACTN</name>
<dbReference type="Proteomes" id="UP000295453">
    <property type="component" value="Unassembled WGS sequence"/>
</dbReference>
<dbReference type="InterPro" id="IPR013762">
    <property type="entry name" value="Integrase-like_cat_sf"/>
</dbReference>
<keyword evidence="2" id="KW-0233">DNA recombination</keyword>
<dbReference type="PANTHER" id="PTHR30349:SF91">
    <property type="entry name" value="INTA PROTEIN"/>
    <property type="match status" value="1"/>
</dbReference>
<dbReference type="RefSeq" id="WP_131584398.1">
    <property type="nucleotide sequence ID" value="NZ_SJZJ01000019.1"/>
</dbReference>
<evidence type="ECO:0000313" key="8">
    <source>
        <dbReference type="Proteomes" id="UP000295453"/>
    </source>
</evidence>
<evidence type="ECO:0000313" key="7">
    <source>
        <dbReference type="EMBL" id="TCJ23054.1"/>
    </source>
</evidence>
<keyword evidence="1 3" id="KW-0238">DNA-binding</keyword>
<dbReference type="InterPro" id="IPR050090">
    <property type="entry name" value="Tyrosine_recombinase_XerCD"/>
</dbReference>
<evidence type="ECO:0000256" key="3">
    <source>
        <dbReference type="PROSITE-ProRule" id="PRU01248"/>
    </source>
</evidence>
<evidence type="ECO:0000259" key="5">
    <source>
        <dbReference type="PROSITE" id="PS51898"/>
    </source>
</evidence>
<feature type="domain" description="Core-binding (CB)" evidence="6">
    <location>
        <begin position="92"/>
        <end position="185"/>
    </location>
</feature>
<proteinExistence type="predicted"/>